<dbReference type="GO" id="GO:0004568">
    <property type="term" value="F:chitinase activity"/>
    <property type="evidence" value="ECO:0007669"/>
    <property type="project" value="TreeGrafter"/>
</dbReference>
<dbReference type="GO" id="GO:0005975">
    <property type="term" value="P:carbohydrate metabolic process"/>
    <property type="evidence" value="ECO:0007669"/>
    <property type="project" value="InterPro"/>
</dbReference>
<dbReference type="PANTHER" id="PTHR45708">
    <property type="entry name" value="ENDOCHITINASE"/>
    <property type="match status" value="1"/>
</dbReference>
<dbReference type="Proteomes" id="UP001211907">
    <property type="component" value="Unassembled WGS sequence"/>
</dbReference>
<organism evidence="6 7">
    <name type="scientific">Physocladia obscura</name>
    <dbReference type="NCBI Taxonomy" id="109957"/>
    <lineage>
        <taxon>Eukaryota</taxon>
        <taxon>Fungi</taxon>
        <taxon>Fungi incertae sedis</taxon>
        <taxon>Chytridiomycota</taxon>
        <taxon>Chytridiomycota incertae sedis</taxon>
        <taxon>Chytridiomycetes</taxon>
        <taxon>Chytridiales</taxon>
        <taxon>Chytriomycetaceae</taxon>
        <taxon>Physocladia</taxon>
    </lineage>
</organism>
<evidence type="ECO:0000256" key="1">
    <source>
        <dbReference type="ARBA" id="ARBA00022801"/>
    </source>
</evidence>
<evidence type="ECO:0000256" key="2">
    <source>
        <dbReference type="ARBA" id="ARBA00023295"/>
    </source>
</evidence>
<keyword evidence="7" id="KW-1185">Reference proteome</keyword>
<dbReference type="SUPFAM" id="SSF51445">
    <property type="entry name" value="(Trans)glycosidases"/>
    <property type="match status" value="1"/>
</dbReference>
<sequence>MPAARESQLRPKSHKKTFIIVATVIVVVAVAGGLAGYFVTKNNNNSNSSSSASSSSPSATTTSSTSSNKTATPTAGKHFFGYWGQSNDVGPLGLGTRPIDNDQQQYSLASYCDLEYYQTMNLAFLYAFGGGDGHWALDLSSLGRYHVYPNGTSSTELNGDPIDASVFTQVGNNITYCQSKGIKVILSIGGDMHSPYSFIQGDGALYGKIFYDAFLGGNGAHRPFGSAVLDGLELDIEKTDTYYTQEMISLIETVKALNSKVIFSAVPQCFLNGINEDLNTGPVIKSNPEFFDYIVIQYYNNPSCSYPFGFNFGIWTNVTSVPLVIGLAGDPTSAITGGFLNAGQLQAVVDMVWNNTQFLGMSVYDVSSSNPWFSNYSSIMRNALNGEIVGSGYPPQGAFTTEQQYAARCA</sequence>
<feature type="non-terminal residue" evidence="6">
    <location>
        <position position="410"/>
    </location>
</feature>
<keyword evidence="1" id="KW-0378">Hydrolase</keyword>
<accession>A0AAD5XLJ0</accession>
<name>A0AAD5XLJ0_9FUNG</name>
<dbReference type="EMBL" id="JADGJH010000139">
    <property type="protein sequence ID" value="KAJ3136374.1"/>
    <property type="molecule type" value="Genomic_DNA"/>
</dbReference>
<evidence type="ECO:0000256" key="3">
    <source>
        <dbReference type="SAM" id="MobiDB-lite"/>
    </source>
</evidence>
<dbReference type="InterPro" id="IPR001223">
    <property type="entry name" value="Glyco_hydro18_cat"/>
</dbReference>
<evidence type="ECO:0000313" key="6">
    <source>
        <dbReference type="EMBL" id="KAJ3136374.1"/>
    </source>
</evidence>
<feature type="transmembrane region" description="Helical" evidence="4">
    <location>
        <begin position="18"/>
        <end position="39"/>
    </location>
</feature>
<protein>
    <recommendedName>
        <fullName evidence="5">GH18 domain-containing protein</fullName>
    </recommendedName>
</protein>
<evidence type="ECO:0000256" key="4">
    <source>
        <dbReference type="SAM" id="Phobius"/>
    </source>
</evidence>
<dbReference type="InterPro" id="IPR017853">
    <property type="entry name" value="GH"/>
</dbReference>
<feature type="domain" description="GH18" evidence="5">
    <location>
        <begin position="77"/>
        <end position="387"/>
    </location>
</feature>
<keyword evidence="4" id="KW-0472">Membrane</keyword>
<keyword evidence="4" id="KW-1133">Transmembrane helix</keyword>
<feature type="region of interest" description="Disordered" evidence="3">
    <location>
        <begin position="45"/>
        <end position="72"/>
    </location>
</feature>
<comment type="caution">
    <text evidence="6">The sequence shown here is derived from an EMBL/GenBank/DDBJ whole genome shotgun (WGS) entry which is preliminary data.</text>
</comment>
<dbReference type="GO" id="GO:0005576">
    <property type="term" value="C:extracellular region"/>
    <property type="evidence" value="ECO:0007669"/>
    <property type="project" value="TreeGrafter"/>
</dbReference>
<dbReference type="Gene3D" id="3.20.20.80">
    <property type="entry name" value="Glycosidases"/>
    <property type="match status" value="1"/>
</dbReference>
<proteinExistence type="predicted"/>
<dbReference type="PROSITE" id="PS51910">
    <property type="entry name" value="GH18_2"/>
    <property type="match status" value="1"/>
</dbReference>
<dbReference type="PANTHER" id="PTHR45708:SF49">
    <property type="entry name" value="ENDOCHITINASE"/>
    <property type="match status" value="1"/>
</dbReference>
<keyword evidence="2" id="KW-0326">Glycosidase</keyword>
<keyword evidence="4" id="KW-0812">Transmembrane</keyword>
<dbReference type="InterPro" id="IPR050542">
    <property type="entry name" value="Glycosyl_Hydrlase18_Chitinase"/>
</dbReference>
<reference evidence="6" key="1">
    <citation type="submission" date="2020-05" db="EMBL/GenBank/DDBJ databases">
        <title>Phylogenomic resolution of chytrid fungi.</title>
        <authorList>
            <person name="Stajich J.E."/>
            <person name="Amses K."/>
            <person name="Simmons R."/>
            <person name="Seto K."/>
            <person name="Myers J."/>
            <person name="Bonds A."/>
            <person name="Quandt C.A."/>
            <person name="Barry K."/>
            <person name="Liu P."/>
            <person name="Grigoriev I."/>
            <person name="Longcore J.E."/>
            <person name="James T.Y."/>
        </authorList>
    </citation>
    <scope>NUCLEOTIDE SEQUENCE</scope>
    <source>
        <strain evidence="6">JEL0513</strain>
    </source>
</reference>
<evidence type="ECO:0000313" key="7">
    <source>
        <dbReference type="Proteomes" id="UP001211907"/>
    </source>
</evidence>
<gene>
    <name evidence="6" type="ORF">HK100_001751</name>
</gene>
<dbReference type="AlphaFoldDB" id="A0AAD5XLJ0"/>
<evidence type="ECO:0000259" key="5">
    <source>
        <dbReference type="PROSITE" id="PS51910"/>
    </source>
</evidence>